<keyword evidence="3" id="KW-0687">Ribonucleoprotein</keyword>
<organism evidence="3 4">
    <name type="scientific">Hibiscus syriacus</name>
    <name type="common">Rose of Sharon</name>
    <dbReference type="NCBI Taxonomy" id="106335"/>
    <lineage>
        <taxon>Eukaryota</taxon>
        <taxon>Viridiplantae</taxon>
        <taxon>Streptophyta</taxon>
        <taxon>Embryophyta</taxon>
        <taxon>Tracheophyta</taxon>
        <taxon>Spermatophyta</taxon>
        <taxon>Magnoliopsida</taxon>
        <taxon>eudicotyledons</taxon>
        <taxon>Gunneridae</taxon>
        <taxon>Pentapetalae</taxon>
        <taxon>rosids</taxon>
        <taxon>malvids</taxon>
        <taxon>Malvales</taxon>
        <taxon>Malvaceae</taxon>
        <taxon>Malvoideae</taxon>
        <taxon>Hibiscus</taxon>
    </lineage>
</organism>
<dbReference type="GO" id="GO:0004190">
    <property type="term" value="F:aspartic-type endopeptidase activity"/>
    <property type="evidence" value="ECO:0007669"/>
    <property type="project" value="UniProtKB-KW"/>
</dbReference>
<dbReference type="InterPro" id="IPR054722">
    <property type="entry name" value="PolX-like_BBD"/>
</dbReference>
<keyword evidence="1" id="KW-0378">Hydrolase</keyword>
<evidence type="ECO:0000256" key="1">
    <source>
        <dbReference type="ARBA" id="ARBA00022750"/>
    </source>
</evidence>
<dbReference type="Gene3D" id="3.30.70.270">
    <property type="match status" value="1"/>
</dbReference>
<evidence type="ECO:0000313" key="3">
    <source>
        <dbReference type="EMBL" id="KAE8657488.1"/>
    </source>
</evidence>
<accession>A0A6A2WGB2</accession>
<dbReference type="CDD" id="cd01647">
    <property type="entry name" value="RT_LTR"/>
    <property type="match status" value="1"/>
</dbReference>
<dbReference type="EMBL" id="VEPZ02001759">
    <property type="protein sequence ID" value="KAE8657488.1"/>
    <property type="molecule type" value="Genomic_DNA"/>
</dbReference>
<dbReference type="InterPro" id="IPR043502">
    <property type="entry name" value="DNA/RNA_pol_sf"/>
</dbReference>
<evidence type="ECO:0000313" key="4">
    <source>
        <dbReference type="Proteomes" id="UP000436088"/>
    </source>
</evidence>
<keyword evidence="1" id="KW-0064">Aspartyl protease</keyword>
<dbReference type="InterPro" id="IPR043128">
    <property type="entry name" value="Rev_trsase/Diguanyl_cyclase"/>
</dbReference>
<dbReference type="Pfam" id="PF14223">
    <property type="entry name" value="Retrotran_gag_2"/>
    <property type="match status" value="1"/>
</dbReference>
<feature type="domain" description="Retrovirus-related Pol polyprotein from transposon TNT 1-94-like beta-barrel" evidence="2">
    <location>
        <begin position="515"/>
        <end position="587"/>
    </location>
</feature>
<gene>
    <name evidence="3" type="ORF">F3Y22_tig00116994pilonHSYRG00034</name>
</gene>
<sequence>MLVFDPKLDQSHGILRYKIKSDESQRDLFLQASEEEVEAEEEGNRNPLLNRRYTPLLECTTSRPMRIVMTQLKRVTLRSPEGVDVVVFSEGWNPLANVISVMSAKKLLLQGYQGFIANVLDIRTKEKGIEGIPIVREFLDVFPVELPGLPPDREVEFQIEIIPRTAPIAMAPYRMAPKELQELKIQLQELLDKGFIRPSVSPWGAPVLFVKKKDGSMRLCIDYRQLNKMTIKNKYPLPRIDDLFDQLKEASVFSKVDLQGVRVDPQKIKAIMEWEVPKNVSEVEYELGVLHDILLLDRNTRFSLWQAKLEQLYMQKSLTSKLHLNQRFYSLKLAKGSPIEEHLAAFKKIVSDLETLEVKYDQEDLGLIIICSLSYSYYPFRDTILYSRETLILEEVYNVLYSFNKMKYIVSSFEPQEEGLVVYVPTSSDRGRKGENSSSSKGMGISKYSNQCKTCHFCKKKWHVKSECYKLQNKIKREAEEYNSGKSGEVGIVEEYDDRELLVATDENFITSDEWILKSGSSFHLSHNRDWFATYEVVSIGDVYLAINVPFKVTCIDTIKIKMFDGIVLTLGNVRHVPDLSRNLISLEPGSGYGVLKEFVVADFVSGFGNMQDECVAMSFQLQKTWTDTDIAVPLTLIKNDLKLIANPQMLENGKTSPDVKLRFMLWFKPAEFKPTWAKVIEHGGLQGLRNATFPQRSNCNVKLYQDAHHSSAFQPPFSSPKKLWEDVYKVIEIAGWSFNPNMVLVNPNIDSDHK</sequence>
<name>A0A6A2WGB2_HIBSY</name>
<dbReference type="Gene3D" id="3.10.10.10">
    <property type="entry name" value="HIV Type 1 Reverse Transcriptase, subunit A, domain 1"/>
    <property type="match status" value="1"/>
</dbReference>
<comment type="caution">
    <text evidence="3">The sequence shown here is derived from an EMBL/GenBank/DDBJ whole genome shotgun (WGS) entry which is preliminary data.</text>
</comment>
<reference evidence="3" key="1">
    <citation type="submission" date="2019-09" db="EMBL/GenBank/DDBJ databases">
        <title>Draft genome information of white flower Hibiscus syriacus.</title>
        <authorList>
            <person name="Kim Y.-M."/>
        </authorList>
    </citation>
    <scope>NUCLEOTIDE SEQUENCE [LARGE SCALE GENOMIC DNA]</scope>
    <source>
        <strain evidence="3">YM2019G1</strain>
    </source>
</reference>
<dbReference type="SUPFAM" id="SSF56672">
    <property type="entry name" value="DNA/RNA polymerases"/>
    <property type="match status" value="1"/>
</dbReference>
<keyword evidence="3" id="KW-0689">Ribosomal protein</keyword>
<keyword evidence="1" id="KW-0645">Protease</keyword>
<protein>
    <submittedName>
        <fullName evidence="3">Ribosomal protein S8 family protein isoform 1</fullName>
    </submittedName>
</protein>
<dbReference type="PANTHER" id="PTHR15503">
    <property type="entry name" value="LDOC1 RELATED"/>
    <property type="match status" value="1"/>
</dbReference>
<dbReference type="PANTHER" id="PTHR15503:SF45">
    <property type="entry name" value="RNA-DIRECTED DNA POLYMERASE HOMOLOG"/>
    <property type="match status" value="1"/>
</dbReference>
<dbReference type="Proteomes" id="UP000436088">
    <property type="component" value="Unassembled WGS sequence"/>
</dbReference>
<dbReference type="Pfam" id="PF22936">
    <property type="entry name" value="Pol_BBD"/>
    <property type="match status" value="1"/>
</dbReference>
<dbReference type="GO" id="GO:0005840">
    <property type="term" value="C:ribosome"/>
    <property type="evidence" value="ECO:0007669"/>
    <property type="project" value="UniProtKB-KW"/>
</dbReference>
<proteinExistence type="predicted"/>
<keyword evidence="4" id="KW-1185">Reference proteome</keyword>
<dbReference type="AlphaFoldDB" id="A0A6A2WGB2"/>
<evidence type="ECO:0000259" key="2">
    <source>
        <dbReference type="Pfam" id="PF22936"/>
    </source>
</evidence>
<dbReference type="InterPro" id="IPR032567">
    <property type="entry name" value="RTL1-rel"/>
</dbReference>